<dbReference type="SMART" id="SM00421">
    <property type="entry name" value="HTH_LUXR"/>
    <property type="match status" value="1"/>
</dbReference>
<dbReference type="SMART" id="SM00448">
    <property type="entry name" value="REC"/>
    <property type="match status" value="1"/>
</dbReference>
<dbReference type="GO" id="GO:0000160">
    <property type="term" value="P:phosphorelay signal transduction system"/>
    <property type="evidence" value="ECO:0007669"/>
    <property type="project" value="InterPro"/>
</dbReference>
<dbReference type="Gene3D" id="3.40.50.2300">
    <property type="match status" value="1"/>
</dbReference>
<feature type="modified residue" description="4-aspartylphosphate" evidence="5">
    <location>
        <position position="54"/>
    </location>
</feature>
<dbReference type="AlphaFoldDB" id="A0A4R1RGD4"/>
<dbReference type="EMBL" id="SLUN01000018">
    <property type="protein sequence ID" value="TCL64760.1"/>
    <property type="molecule type" value="Genomic_DNA"/>
</dbReference>
<evidence type="ECO:0000256" key="3">
    <source>
        <dbReference type="ARBA" id="ARBA00023125"/>
    </source>
</evidence>
<accession>A0A4R1RGD4</accession>
<organism evidence="8 9">
    <name type="scientific">Hydrogenispora ethanolica</name>
    <dbReference type="NCBI Taxonomy" id="1082276"/>
    <lineage>
        <taxon>Bacteria</taxon>
        <taxon>Bacillati</taxon>
        <taxon>Bacillota</taxon>
        <taxon>Hydrogenispora</taxon>
    </lineage>
</organism>
<keyword evidence="9" id="KW-1185">Reference proteome</keyword>
<evidence type="ECO:0000256" key="2">
    <source>
        <dbReference type="ARBA" id="ARBA00023015"/>
    </source>
</evidence>
<evidence type="ECO:0000313" key="9">
    <source>
        <dbReference type="Proteomes" id="UP000295008"/>
    </source>
</evidence>
<proteinExistence type="predicted"/>
<evidence type="ECO:0000256" key="4">
    <source>
        <dbReference type="ARBA" id="ARBA00023163"/>
    </source>
</evidence>
<dbReference type="PANTHER" id="PTHR43214:SF41">
    <property type="entry name" value="NITRATE_NITRITE RESPONSE REGULATOR PROTEIN NARP"/>
    <property type="match status" value="1"/>
</dbReference>
<dbReference type="PROSITE" id="PS50043">
    <property type="entry name" value="HTH_LUXR_2"/>
    <property type="match status" value="1"/>
</dbReference>
<evidence type="ECO:0000259" key="7">
    <source>
        <dbReference type="PROSITE" id="PS50110"/>
    </source>
</evidence>
<dbReference type="Pfam" id="PF00196">
    <property type="entry name" value="GerE"/>
    <property type="match status" value="1"/>
</dbReference>
<keyword evidence="3" id="KW-0238">DNA-binding</keyword>
<feature type="domain" description="HTH luxR-type" evidence="6">
    <location>
        <begin position="146"/>
        <end position="211"/>
    </location>
</feature>
<dbReference type="InterPro" id="IPR016032">
    <property type="entry name" value="Sig_transdc_resp-reg_C-effctor"/>
</dbReference>
<name>A0A4R1RGD4_HYDET</name>
<dbReference type="Pfam" id="PF00072">
    <property type="entry name" value="Response_reg"/>
    <property type="match status" value="1"/>
</dbReference>
<dbReference type="PANTHER" id="PTHR43214">
    <property type="entry name" value="TWO-COMPONENT RESPONSE REGULATOR"/>
    <property type="match status" value="1"/>
</dbReference>
<dbReference type="GO" id="GO:0006355">
    <property type="term" value="P:regulation of DNA-templated transcription"/>
    <property type="evidence" value="ECO:0007669"/>
    <property type="project" value="InterPro"/>
</dbReference>
<evidence type="ECO:0000313" key="8">
    <source>
        <dbReference type="EMBL" id="TCL64760.1"/>
    </source>
</evidence>
<comment type="caution">
    <text evidence="8">The sequence shown here is derived from an EMBL/GenBank/DDBJ whole genome shotgun (WGS) entry which is preliminary data.</text>
</comment>
<evidence type="ECO:0000259" key="6">
    <source>
        <dbReference type="PROSITE" id="PS50043"/>
    </source>
</evidence>
<dbReference type="InterPro" id="IPR011006">
    <property type="entry name" value="CheY-like_superfamily"/>
</dbReference>
<keyword evidence="4" id="KW-0804">Transcription</keyword>
<protein>
    <submittedName>
        <fullName evidence="8">LuxR family two component transcriptional regulator</fullName>
    </submittedName>
</protein>
<keyword evidence="1 5" id="KW-0597">Phosphoprotein</keyword>
<evidence type="ECO:0000256" key="5">
    <source>
        <dbReference type="PROSITE-ProRule" id="PRU00169"/>
    </source>
</evidence>
<dbReference type="GO" id="GO:0003677">
    <property type="term" value="F:DNA binding"/>
    <property type="evidence" value="ECO:0007669"/>
    <property type="project" value="UniProtKB-KW"/>
</dbReference>
<keyword evidence="2" id="KW-0805">Transcription regulation</keyword>
<sequence>MVSVLIAEDHHLVRQGIKALLEKETGIKVVGEAEDGQMAVDMVMKLVPDVVLMDIAMPRLNGTQAIQKIKMLDVPTRVIVLSMYSDLSLVRQSLRNGAKGYLLKRSVTEELILAIKAAKRGEIFITPIVSAPLISEIFNPTASNTETELDTILSSREMEVLQLVAEGHTNNSIASLLNITVKTVEKHRARMMSKLNVHDTAGLVRIAIKHNVVFLDTIH</sequence>
<dbReference type="SUPFAM" id="SSF52172">
    <property type="entry name" value="CheY-like"/>
    <property type="match status" value="1"/>
</dbReference>
<dbReference type="InterPro" id="IPR058245">
    <property type="entry name" value="NreC/VraR/RcsB-like_REC"/>
</dbReference>
<gene>
    <name evidence="8" type="ORF">EDC14_101859</name>
</gene>
<dbReference type="InterPro" id="IPR001789">
    <property type="entry name" value="Sig_transdc_resp-reg_receiver"/>
</dbReference>
<dbReference type="PROSITE" id="PS00622">
    <property type="entry name" value="HTH_LUXR_1"/>
    <property type="match status" value="1"/>
</dbReference>
<evidence type="ECO:0000256" key="1">
    <source>
        <dbReference type="ARBA" id="ARBA00022553"/>
    </source>
</evidence>
<dbReference type="PRINTS" id="PR00038">
    <property type="entry name" value="HTHLUXR"/>
</dbReference>
<dbReference type="RefSeq" id="WP_165908041.1">
    <property type="nucleotide sequence ID" value="NZ_SLUN01000018.1"/>
</dbReference>
<dbReference type="InterPro" id="IPR000792">
    <property type="entry name" value="Tscrpt_reg_LuxR_C"/>
</dbReference>
<feature type="domain" description="Response regulatory" evidence="7">
    <location>
        <begin position="3"/>
        <end position="119"/>
    </location>
</feature>
<dbReference type="SUPFAM" id="SSF46894">
    <property type="entry name" value="C-terminal effector domain of the bipartite response regulators"/>
    <property type="match status" value="1"/>
</dbReference>
<dbReference type="CDD" id="cd17535">
    <property type="entry name" value="REC_NarL-like"/>
    <property type="match status" value="1"/>
</dbReference>
<dbReference type="CDD" id="cd06170">
    <property type="entry name" value="LuxR_C_like"/>
    <property type="match status" value="1"/>
</dbReference>
<dbReference type="Proteomes" id="UP000295008">
    <property type="component" value="Unassembled WGS sequence"/>
</dbReference>
<reference evidence="8 9" key="1">
    <citation type="submission" date="2019-03" db="EMBL/GenBank/DDBJ databases">
        <title>Genomic Encyclopedia of Type Strains, Phase IV (KMG-IV): sequencing the most valuable type-strain genomes for metagenomic binning, comparative biology and taxonomic classification.</title>
        <authorList>
            <person name="Goeker M."/>
        </authorList>
    </citation>
    <scope>NUCLEOTIDE SEQUENCE [LARGE SCALE GENOMIC DNA]</scope>
    <source>
        <strain evidence="8 9">LX-B</strain>
    </source>
</reference>
<dbReference type="InterPro" id="IPR039420">
    <property type="entry name" value="WalR-like"/>
</dbReference>
<dbReference type="PROSITE" id="PS50110">
    <property type="entry name" value="RESPONSE_REGULATORY"/>
    <property type="match status" value="1"/>
</dbReference>